<dbReference type="AlphaFoldDB" id="A0A815FDN6"/>
<feature type="compositionally biased region" description="Polar residues" evidence="2">
    <location>
        <begin position="29"/>
        <end position="41"/>
    </location>
</feature>
<dbReference type="InterPro" id="IPR016024">
    <property type="entry name" value="ARM-type_fold"/>
</dbReference>
<dbReference type="OrthoDB" id="195736at2759"/>
<dbReference type="PANTHER" id="PTHR45976">
    <property type="entry name" value="ARMADILLO SEGMENT POLARITY PROTEIN"/>
    <property type="match status" value="1"/>
</dbReference>
<accession>A0A815FDN6</accession>
<evidence type="ECO:0000313" key="5">
    <source>
        <dbReference type="Proteomes" id="UP000663828"/>
    </source>
</evidence>
<comment type="caution">
    <text evidence="3">The sequence shown here is derived from an EMBL/GenBank/DDBJ whole genome shotgun (WGS) entry which is preliminary data.</text>
</comment>
<dbReference type="SMART" id="SM00185">
    <property type="entry name" value="ARM"/>
    <property type="match status" value="7"/>
</dbReference>
<dbReference type="InterPro" id="IPR013284">
    <property type="entry name" value="Beta-catenin"/>
</dbReference>
<dbReference type="PROSITE" id="PS50176">
    <property type="entry name" value="ARM_REPEAT"/>
    <property type="match status" value="1"/>
</dbReference>
<protein>
    <submittedName>
        <fullName evidence="3">Uncharacterized protein</fullName>
    </submittedName>
</protein>
<dbReference type="InterPro" id="IPR011989">
    <property type="entry name" value="ARM-like"/>
</dbReference>
<dbReference type="SUPFAM" id="SSF48371">
    <property type="entry name" value="ARM repeat"/>
    <property type="match status" value="1"/>
</dbReference>
<feature type="region of interest" description="Disordered" evidence="2">
    <location>
        <begin position="1"/>
        <end position="87"/>
    </location>
</feature>
<name>A0A815FDN6_ADIRI</name>
<reference evidence="3" key="1">
    <citation type="submission" date="2021-02" db="EMBL/GenBank/DDBJ databases">
        <authorList>
            <person name="Nowell W R."/>
        </authorList>
    </citation>
    <scope>NUCLEOTIDE SEQUENCE</scope>
</reference>
<dbReference type="GO" id="GO:0045296">
    <property type="term" value="F:cadherin binding"/>
    <property type="evidence" value="ECO:0007669"/>
    <property type="project" value="InterPro"/>
</dbReference>
<dbReference type="Proteomes" id="UP000663852">
    <property type="component" value="Unassembled WGS sequence"/>
</dbReference>
<sequence length="597" mass="67370">MDYPSPMHHQVPHSSKPHMHHPSHPLLSNQLQPISSESHTSMWLDDSYPMSNGCPSQRDSGFNSRPASLRSVDSAGTSSQHHGSGAAMYEQMPPRLPNDIENTRPQYTELQSVPGPPPKPEPSQVIPELLNLLMEDDPVIVREAVLLTHILVKEGNESRSEVIQNRELINTLLETFSKDMGDGKVTHALVNLFHSLSQQQEGLRVIYDCGGIARLLQILDSADNIVNYAITTLHNFLIVLQHQAADEIYRCEGLIKFIHLLDSTNDKLLTLVTDSLLKMSSYSTKSKQFIQNSEECIQRLLWIFETNKYDKLLLTLSKLLPIISSGNEMNKSLILRSNGLNIIEKHLRTTKSIRIRHNCLITLRNISNQATQMRDIDSLIQQLTAMLSSDDRQSVIHSLEILGNLTADNQNNKSLFVKLNGVQSVMQKLMMNSDGNDELIEAALCTLRHITARHDLENEAREIVRKSYGIGNIVKLFRDKNYNGHWGTIRATVGLIRNLSLSQSIIPNLCEQNTVQKLIELLMNLERDRLKLPEDNQRFDALMGSIVITLTSLAKDSTCRAIIRDMNGLPILMRLSHLPTCSLQQSTKNLLHELNIE</sequence>
<dbReference type="InterPro" id="IPR000225">
    <property type="entry name" value="Armadillo"/>
</dbReference>
<organism evidence="3 6">
    <name type="scientific">Adineta ricciae</name>
    <name type="common">Rotifer</name>
    <dbReference type="NCBI Taxonomy" id="249248"/>
    <lineage>
        <taxon>Eukaryota</taxon>
        <taxon>Metazoa</taxon>
        <taxon>Spiralia</taxon>
        <taxon>Gnathifera</taxon>
        <taxon>Rotifera</taxon>
        <taxon>Eurotatoria</taxon>
        <taxon>Bdelloidea</taxon>
        <taxon>Adinetida</taxon>
        <taxon>Adinetidae</taxon>
        <taxon>Adineta</taxon>
    </lineage>
</organism>
<evidence type="ECO:0000313" key="4">
    <source>
        <dbReference type="EMBL" id="CAF1650719.1"/>
    </source>
</evidence>
<dbReference type="EMBL" id="CAJNOJ010000235">
    <property type="protein sequence ID" value="CAF1322074.1"/>
    <property type="molecule type" value="Genomic_DNA"/>
</dbReference>
<evidence type="ECO:0000313" key="3">
    <source>
        <dbReference type="EMBL" id="CAF1322074.1"/>
    </source>
</evidence>
<dbReference type="Gene3D" id="1.25.10.10">
    <property type="entry name" value="Leucine-rich Repeat Variant"/>
    <property type="match status" value="1"/>
</dbReference>
<feature type="compositionally biased region" description="Polar residues" evidence="2">
    <location>
        <begin position="49"/>
        <end position="66"/>
    </location>
</feature>
<dbReference type="EMBL" id="CAJNOR010010053">
    <property type="protein sequence ID" value="CAF1650719.1"/>
    <property type="molecule type" value="Genomic_DNA"/>
</dbReference>
<dbReference type="Proteomes" id="UP000663828">
    <property type="component" value="Unassembled WGS sequence"/>
</dbReference>
<feature type="repeat" description="ARM" evidence="1">
    <location>
        <begin position="210"/>
        <end position="236"/>
    </location>
</feature>
<proteinExistence type="predicted"/>
<gene>
    <name evidence="3" type="ORF">EDS130_LOCUS31717</name>
    <name evidence="4" type="ORF">XAT740_LOCUS54914</name>
</gene>
<keyword evidence="5" id="KW-1185">Reference proteome</keyword>
<evidence type="ECO:0000313" key="6">
    <source>
        <dbReference type="Proteomes" id="UP000663852"/>
    </source>
</evidence>
<dbReference type="PRINTS" id="PR01869">
    <property type="entry name" value="BCATNINFAMLY"/>
</dbReference>
<evidence type="ECO:0000256" key="2">
    <source>
        <dbReference type="SAM" id="MobiDB-lite"/>
    </source>
</evidence>
<evidence type="ECO:0000256" key="1">
    <source>
        <dbReference type="PROSITE-ProRule" id="PRU00259"/>
    </source>
</evidence>
<dbReference type="GO" id="GO:0007155">
    <property type="term" value="P:cell adhesion"/>
    <property type="evidence" value="ECO:0007669"/>
    <property type="project" value="InterPro"/>
</dbReference>